<comment type="caution">
    <text evidence="1">The sequence shown here is derived from an EMBL/GenBank/DDBJ whole genome shotgun (WGS) entry which is preliminary data.</text>
</comment>
<name>A0AAW0CUH1_9AGAR</name>
<protein>
    <submittedName>
        <fullName evidence="1">Uncharacterized protein</fullName>
    </submittedName>
</protein>
<evidence type="ECO:0000313" key="1">
    <source>
        <dbReference type="EMBL" id="KAK7041613.1"/>
    </source>
</evidence>
<sequence>MTIIKADPSPESKLFFLNQIPHRPGIALTITMKSQIKRTSNTPVCDAVKGCIIPVDIVLETSDGRLLGAHTKNLETFNRAFPPASCVTHNIQEPVKLTENSEMLRLLLKFSHNEDYGNTAKLGLDKVLEFAAVADKYGNSMAMYACKVAMNRLANERPENAIRVIPYKVVYSDYEDMDQIVRLTMSLPLQDARTAMRHFPDTYMIYVSSYPIQWSIKAFIEIEPKSLYREKYKWDKKCGYTWALAKKRVMQ</sequence>
<keyword evidence="2" id="KW-1185">Reference proteome</keyword>
<dbReference type="EMBL" id="JAYKXP010000033">
    <property type="protein sequence ID" value="KAK7041613.1"/>
    <property type="molecule type" value="Genomic_DNA"/>
</dbReference>
<dbReference type="AlphaFoldDB" id="A0AAW0CUH1"/>
<reference evidence="1 2" key="1">
    <citation type="submission" date="2024-01" db="EMBL/GenBank/DDBJ databases">
        <title>A draft genome for a cacao thread blight-causing isolate of Paramarasmius palmivorus.</title>
        <authorList>
            <person name="Baruah I.K."/>
            <person name="Bukari Y."/>
            <person name="Amoako-Attah I."/>
            <person name="Meinhardt L.W."/>
            <person name="Bailey B.A."/>
            <person name="Cohen S.P."/>
        </authorList>
    </citation>
    <scope>NUCLEOTIDE SEQUENCE [LARGE SCALE GENOMIC DNA]</scope>
    <source>
        <strain evidence="1 2">GH-12</strain>
    </source>
</reference>
<proteinExistence type="predicted"/>
<evidence type="ECO:0000313" key="2">
    <source>
        <dbReference type="Proteomes" id="UP001383192"/>
    </source>
</evidence>
<gene>
    <name evidence="1" type="ORF">VNI00_009203</name>
</gene>
<organism evidence="1 2">
    <name type="scientific">Paramarasmius palmivorus</name>
    <dbReference type="NCBI Taxonomy" id="297713"/>
    <lineage>
        <taxon>Eukaryota</taxon>
        <taxon>Fungi</taxon>
        <taxon>Dikarya</taxon>
        <taxon>Basidiomycota</taxon>
        <taxon>Agaricomycotina</taxon>
        <taxon>Agaricomycetes</taxon>
        <taxon>Agaricomycetidae</taxon>
        <taxon>Agaricales</taxon>
        <taxon>Marasmiineae</taxon>
        <taxon>Marasmiaceae</taxon>
        <taxon>Paramarasmius</taxon>
    </lineage>
</organism>
<dbReference type="Proteomes" id="UP001383192">
    <property type="component" value="Unassembled WGS sequence"/>
</dbReference>
<accession>A0AAW0CUH1</accession>